<accession>A0A933RUZ0</accession>
<dbReference type="GO" id="GO:0009881">
    <property type="term" value="F:photoreceptor activity"/>
    <property type="evidence" value="ECO:0007669"/>
    <property type="project" value="UniProtKB-KW"/>
</dbReference>
<dbReference type="EMBL" id="JACRJB010000014">
    <property type="protein sequence ID" value="MBI5128742.1"/>
    <property type="molecule type" value="Genomic_DNA"/>
</dbReference>
<keyword evidence="4" id="KW-0600">Photoreceptor protein</keyword>
<evidence type="ECO:0000256" key="1">
    <source>
        <dbReference type="ARBA" id="ARBA00000085"/>
    </source>
</evidence>
<dbReference type="InterPro" id="IPR016132">
    <property type="entry name" value="Phyto_chromo_attachment"/>
</dbReference>
<name>A0A933RUZ0_RHOPL</name>
<dbReference type="PROSITE" id="PS50046">
    <property type="entry name" value="PHYTOCHROME_2"/>
    <property type="match status" value="1"/>
</dbReference>
<dbReference type="GO" id="GO:0005524">
    <property type="term" value="F:ATP binding"/>
    <property type="evidence" value="ECO:0007669"/>
    <property type="project" value="UniProtKB-KW"/>
</dbReference>
<dbReference type="Pfam" id="PF02518">
    <property type="entry name" value="HATPase_c"/>
    <property type="match status" value="1"/>
</dbReference>
<keyword evidence="8" id="KW-0547">Nucleotide-binding</keyword>
<dbReference type="PANTHER" id="PTHR24421:SF10">
    <property type="entry name" value="NITRATE_NITRITE SENSOR PROTEIN NARQ"/>
    <property type="match status" value="1"/>
</dbReference>
<dbReference type="EC" id="2.7.13.3" evidence="3"/>
<keyword evidence="13" id="KW-0675">Receptor</keyword>
<keyword evidence="11" id="KW-0157">Chromophore</keyword>
<dbReference type="GO" id="GO:0000155">
    <property type="term" value="F:phosphorelay sensor kinase activity"/>
    <property type="evidence" value="ECO:0007669"/>
    <property type="project" value="InterPro"/>
</dbReference>
<dbReference type="InterPro" id="IPR029016">
    <property type="entry name" value="GAF-like_dom_sf"/>
</dbReference>
<dbReference type="InterPro" id="IPR035965">
    <property type="entry name" value="PAS-like_dom_sf"/>
</dbReference>
<evidence type="ECO:0000256" key="10">
    <source>
        <dbReference type="ARBA" id="ARBA00022840"/>
    </source>
</evidence>
<dbReference type="InterPro" id="IPR003018">
    <property type="entry name" value="GAF"/>
</dbReference>
<dbReference type="Gene3D" id="3.30.450.20">
    <property type="entry name" value="PAS domain"/>
    <property type="match status" value="1"/>
</dbReference>
<dbReference type="InterPro" id="IPR013654">
    <property type="entry name" value="PAS_2"/>
</dbReference>
<keyword evidence="10" id="KW-0067">ATP-binding</keyword>
<dbReference type="Gene3D" id="3.30.450.40">
    <property type="match status" value="1"/>
</dbReference>
<comment type="catalytic activity">
    <reaction evidence="1">
        <text>ATP + protein L-histidine = ADP + protein N-phospho-L-histidine.</text>
        <dbReference type="EC" id="2.7.13.3"/>
    </reaction>
</comment>
<dbReference type="Gene3D" id="3.30.565.10">
    <property type="entry name" value="Histidine kinase-like ATPase, C-terminal domain"/>
    <property type="match status" value="1"/>
</dbReference>
<comment type="similarity">
    <text evidence="2">In the N-terminal section; belongs to the phytochrome family.</text>
</comment>
<dbReference type="Proteomes" id="UP000782519">
    <property type="component" value="Unassembled WGS sequence"/>
</dbReference>
<evidence type="ECO:0000256" key="9">
    <source>
        <dbReference type="ARBA" id="ARBA00022777"/>
    </source>
</evidence>
<organism evidence="16 17">
    <name type="scientific">Rhodopseudomonas palustris</name>
    <dbReference type="NCBI Taxonomy" id="1076"/>
    <lineage>
        <taxon>Bacteria</taxon>
        <taxon>Pseudomonadati</taxon>
        <taxon>Pseudomonadota</taxon>
        <taxon>Alphaproteobacteria</taxon>
        <taxon>Hyphomicrobiales</taxon>
        <taxon>Nitrobacteraceae</taxon>
        <taxon>Rhodopseudomonas</taxon>
    </lineage>
</organism>
<evidence type="ECO:0000256" key="4">
    <source>
        <dbReference type="ARBA" id="ARBA00022543"/>
    </source>
</evidence>
<dbReference type="GO" id="GO:0046983">
    <property type="term" value="F:protein dimerization activity"/>
    <property type="evidence" value="ECO:0007669"/>
    <property type="project" value="InterPro"/>
</dbReference>
<keyword evidence="6" id="KW-0716">Sensory transduction</keyword>
<dbReference type="Pfam" id="PF01590">
    <property type="entry name" value="GAF"/>
    <property type="match status" value="1"/>
</dbReference>
<evidence type="ECO:0000256" key="3">
    <source>
        <dbReference type="ARBA" id="ARBA00012438"/>
    </source>
</evidence>
<feature type="domain" description="Histidine kinase" evidence="15">
    <location>
        <begin position="581"/>
        <end position="775"/>
    </location>
</feature>
<evidence type="ECO:0000259" key="15">
    <source>
        <dbReference type="PROSITE" id="PS50109"/>
    </source>
</evidence>
<dbReference type="SMART" id="SM00065">
    <property type="entry name" value="GAF"/>
    <property type="match status" value="1"/>
</dbReference>
<evidence type="ECO:0000256" key="8">
    <source>
        <dbReference type="ARBA" id="ARBA00022741"/>
    </source>
</evidence>
<dbReference type="InterPro" id="IPR005467">
    <property type="entry name" value="His_kinase_dom"/>
</dbReference>
<dbReference type="Gene3D" id="1.20.5.1930">
    <property type="match status" value="1"/>
</dbReference>
<evidence type="ECO:0000256" key="13">
    <source>
        <dbReference type="ARBA" id="ARBA00023170"/>
    </source>
</evidence>
<sequence length="775" mass="84962">MQSGIDNSAELIFADFDASSQSGCDREAIHLPGSIQPHGALLALAPDDLRVVHAGGDSAALLGAPAGSLPGRCVTGIFSADQIARLRALLGPDRKIERPLHAFALTAPDGTPVDVVVHQASGLLVLELDPRREPAPENSLALVQSMIRHVRRAETVQAFCEAVAAEVRAVTGFERVMIYRFTADGSGEVKAESRAPGIESFLGLRYPESDIPKQARALYLTNWIRAIPDARYAPAPILPAVDPHSGLPLDLSQSVIRSVSPAHRLYLAHMGVVASMSLSIIQHGRLWGLIACHHSSPRSLPYRMREACELFAEMASSQLEAKVAAEQLEARLRSTRIHEELVTRMSQESDLAEGLIRFHPNLLDFIPATGVALWIDGQFTGLGITPDAAQTEALIGWLTATANDGVFHTDGLPLIYPPAKAFADSASGLLALSLSKSPRDYVLWFRPEVVRTVTWAGNPNKPVSVGAGGEFLTPRRSFAAWQESVRLHAEPWRSSEIEAAHRLRLSLLEVVLRRIDGIARERRSARLLQEQLMREVELGLRRSHDVAQTLQEETRRRVSVEADLSQVLRRTVEDQEAERLRIARELHDTLGQSLTLLQLGFENLAQVAPDNGELQSRIGGMRSLTADIGQQVNRLAWEIRPTALDDLGIQTAIQHLLDAWSETAQVQFDLHMSLGDRRLAPAIETTLYRVLQEALTNIVRHAAATHVSVILRLSDQQVTMVVEDDGRGFVNPDADRPPERLGLLGIRERLTLVRGSLEIESAPGQGTALFARIPL</sequence>
<keyword evidence="12" id="KW-0902">Two-component regulatory system</keyword>
<evidence type="ECO:0000256" key="5">
    <source>
        <dbReference type="ARBA" id="ARBA00022553"/>
    </source>
</evidence>
<dbReference type="AlphaFoldDB" id="A0A933RUZ0"/>
<dbReference type="GO" id="GO:0009584">
    <property type="term" value="P:detection of visible light"/>
    <property type="evidence" value="ECO:0007669"/>
    <property type="project" value="InterPro"/>
</dbReference>
<evidence type="ECO:0000259" key="14">
    <source>
        <dbReference type="PROSITE" id="PS50046"/>
    </source>
</evidence>
<dbReference type="InterPro" id="IPR003594">
    <property type="entry name" value="HATPase_dom"/>
</dbReference>
<keyword evidence="9" id="KW-0418">Kinase</keyword>
<evidence type="ECO:0000256" key="11">
    <source>
        <dbReference type="ARBA" id="ARBA00022991"/>
    </source>
</evidence>
<dbReference type="InterPro" id="IPR001294">
    <property type="entry name" value="Phytochrome"/>
</dbReference>
<evidence type="ECO:0000256" key="12">
    <source>
        <dbReference type="ARBA" id="ARBA00023012"/>
    </source>
</evidence>
<evidence type="ECO:0000313" key="17">
    <source>
        <dbReference type="Proteomes" id="UP000782519"/>
    </source>
</evidence>
<proteinExistence type="inferred from homology"/>
<dbReference type="SUPFAM" id="SSF55874">
    <property type="entry name" value="ATPase domain of HSP90 chaperone/DNA topoisomerase II/histidine kinase"/>
    <property type="match status" value="1"/>
</dbReference>
<keyword evidence="7" id="KW-0808">Transferase</keyword>
<evidence type="ECO:0000256" key="6">
    <source>
        <dbReference type="ARBA" id="ARBA00022606"/>
    </source>
</evidence>
<dbReference type="GO" id="GO:0016020">
    <property type="term" value="C:membrane"/>
    <property type="evidence" value="ECO:0007669"/>
    <property type="project" value="InterPro"/>
</dbReference>
<reference evidence="16" key="1">
    <citation type="submission" date="2020-07" db="EMBL/GenBank/DDBJ databases">
        <title>Huge and variable diversity of episymbiotic CPR bacteria and DPANN archaea in groundwater ecosystems.</title>
        <authorList>
            <person name="He C.Y."/>
            <person name="Keren R."/>
            <person name="Whittaker M."/>
            <person name="Farag I.F."/>
            <person name="Doudna J."/>
            <person name="Cate J.H.D."/>
            <person name="Banfield J.F."/>
        </authorList>
    </citation>
    <scope>NUCLEOTIDE SEQUENCE</scope>
    <source>
        <strain evidence="16">NC_groundwater_1818_Pr3_B-0.1um_66_35</strain>
    </source>
</reference>
<dbReference type="GO" id="GO:0006355">
    <property type="term" value="P:regulation of DNA-templated transcription"/>
    <property type="evidence" value="ECO:0007669"/>
    <property type="project" value="InterPro"/>
</dbReference>
<dbReference type="SUPFAM" id="SSF55781">
    <property type="entry name" value="GAF domain-like"/>
    <property type="match status" value="2"/>
</dbReference>
<protein>
    <recommendedName>
        <fullName evidence="3">histidine kinase</fullName>
        <ecNumber evidence="3">2.7.13.3</ecNumber>
    </recommendedName>
</protein>
<evidence type="ECO:0000256" key="7">
    <source>
        <dbReference type="ARBA" id="ARBA00022679"/>
    </source>
</evidence>
<evidence type="ECO:0000256" key="2">
    <source>
        <dbReference type="ARBA" id="ARBA00006402"/>
    </source>
</evidence>
<dbReference type="InterPro" id="IPR036890">
    <property type="entry name" value="HATPase_C_sf"/>
</dbReference>
<dbReference type="Pfam" id="PF07730">
    <property type="entry name" value="HisKA_3"/>
    <property type="match status" value="1"/>
</dbReference>
<dbReference type="InterPro" id="IPR011712">
    <property type="entry name" value="Sig_transdc_His_kin_sub3_dim/P"/>
</dbReference>
<gene>
    <name evidence="16" type="ORF">HZA66_04825</name>
</gene>
<dbReference type="SUPFAM" id="SSF55785">
    <property type="entry name" value="PYP-like sensor domain (PAS domain)"/>
    <property type="match status" value="1"/>
</dbReference>
<dbReference type="InterPro" id="IPR043150">
    <property type="entry name" value="Phytochrome_PHY_sf"/>
</dbReference>
<dbReference type="InterPro" id="IPR013515">
    <property type="entry name" value="Phytochrome_cen-reg"/>
</dbReference>
<dbReference type="Pfam" id="PF08446">
    <property type="entry name" value="PAS_2"/>
    <property type="match status" value="1"/>
</dbReference>
<dbReference type="InterPro" id="IPR050482">
    <property type="entry name" value="Sensor_HK_TwoCompSys"/>
</dbReference>
<dbReference type="Gene3D" id="3.30.450.270">
    <property type="match status" value="1"/>
</dbReference>
<evidence type="ECO:0000313" key="16">
    <source>
        <dbReference type="EMBL" id="MBI5128742.1"/>
    </source>
</evidence>
<dbReference type="PRINTS" id="PR01033">
    <property type="entry name" value="PHYTOCHROME"/>
</dbReference>
<comment type="caution">
    <text evidence="16">The sequence shown here is derived from an EMBL/GenBank/DDBJ whole genome shotgun (WGS) entry which is preliminary data.</text>
</comment>
<dbReference type="PROSITE" id="PS50109">
    <property type="entry name" value="HIS_KIN"/>
    <property type="match status" value="1"/>
</dbReference>
<keyword evidence="5" id="KW-0597">Phosphoprotein</keyword>
<dbReference type="CDD" id="cd16917">
    <property type="entry name" value="HATPase_UhpB-NarQ-NarX-like"/>
    <property type="match status" value="1"/>
</dbReference>
<dbReference type="Pfam" id="PF00360">
    <property type="entry name" value="PHY"/>
    <property type="match status" value="1"/>
</dbReference>
<dbReference type="PANTHER" id="PTHR24421">
    <property type="entry name" value="NITRATE/NITRITE SENSOR PROTEIN NARX-RELATED"/>
    <property type="match status" value="1"/>
</dbReference>
<feature type="domain" description="Phytochrome chromophore attachment site" evidence="14">
    <location>
        <begin position="155"/>
        <end position="313"/>
    </location>
</feature>